<feature type="chain" id="PRO_5044600823" description="DUF4232 domain-containing protein" evidence="1">
    <location>
        <begin position="28"/>
        <end position="159"/>
    </location>
</feature>
<evidence type="ECO:0000313" key="4">
    <source>
        <dbReference type="Proteomes" id="UP000271291"/>
    </source>
</evidence>
<evidence type="ECO:0000313" key="2">
    <source>
        <dbReference type="EMBL" id="AZS87263.1"/>
    </source>
</evidence>
<keyword evidence="5" id="KW-1185">Reference proteome</keyword>
<evidence type="ECO:0000313" key="3">
    <source>
        <dbReference type="EMBL" id="QCN85886.1"/>
    </source>
</evidence>
<dbReference type="EMBL" id="CP029078">
    <property type="protein sequence ID" value="QCN85886.1"/>
    <property type="molecule type" value="Genomic_DNA"/>
</dbReference>
<dbReference type="EMBL" id="CP034687">
    <property type="protein sequence ID" value="AZS87263.1"/>
    <property type="molecule type" value="Genomic_DNA"/>
</dbReference>
<dbReference type="Proteomes" id="UP000271291">
    <property type="component" value="Chromosome"/>
</dbReference>
<evidence type="ECO:0008006" key="6">
    <source>
        <dbReference type="Google" id="ProtNLM"/>
    </source>
</evidence>
<name>A0A3S9ZHR3_STRGD</name>
<reference evidence="3 5" key="1">
    <citation type="submission" date="2018-04" db="EMBL/GenBank/DDBJ databases">
        <title>Complete genome sequences of Streptomyces griseoviridis K61 and characterization of antagonistic properties of biological control agents.</title>
        <authorList>
            <person name="Mariita R.M."/>
            <person name="Sello J.K."/>
        </authorList>
    </citation>
    <scope>NUCLEOTIDE SEQUENCE [LARGE SCALE GENOMIC DNA]</scope>
    <source>
        <strain evidence="3 5">K61</strain>
    </source>
</reference>
<accession>A0A3S9ZHR3</accession>
<evidence type="ECO:0000256" key="1">
    <source>
        <dbReference type="SAM" id="SignalP"/>
    </source>
</evidence>
<protein>
    <recommendedName>
        <fullName evidence="6">DUF4232 domain-containing protein</fullName>
    </recommendedName>
</protein>
<evidence type="ECO:0000313" key="5">
    <source>
        <dbReference type="Proteomes" id="UP000501753"/>
    </source>
</evidence>
<dbReference type="RefSeq" id="WP_127180063.1">
    <property type="nucleotide sequence ID" value="NZ_CP029078.1"/>
</dbReference>
<dbReference type="AlphaFoldDB" id="A0A3S9ZHR3"/>
<reference evidence="2 4" key="2">
    <citation type="submission" date="2018-12" db="EMBL/GenBank/DDBJ databases">
        <title>Streptomyces griseoviridis F1-27 complete genome.</title>
        <authorList>
            <person name="Mariita R.M."/>
            <person name="Sello J.K."/>
        </authorList>
    </citation>
    <scope>NUCLEOTIDE SEQUENCE [LARGE SCALE GENOMIC DNA]</scope>
    <source>
        <strain evidence="2 4">F1-27</strain>
    </source>
</reference>
<feature type="signal peptide" evidence="1">
    <location>
        <begin position="1"/>
        <end position="27"/>
    </location>
</feature>
<dbReference type="KEGG" id="sgd:ELQ87_25810"/>
<proteinExistence type="predicted"/>
<organism evidence="2 4">
    <name type="scientific">Streptomyces griseoviridis</name>
    <dbReference type="NCBI Taxonomy" id="45398"/>
    <lineage>
        <taxon>Bacteria</taxon>
        <taxon>Bacillati</taxon>
        <taxon>Actinomycetota</taxon>
        <taxon>Actinomycetes</taxon>
        <taxon>Kitasatosporales</taxon>
        <taxon>Streptomycetaceae</taxon>
        <taxon>Streptomyces</taxon>
    </lineage>
</organism>
<gene>
    <name evidence="3" type="ORF">DDJ31_13455</name>
    <name evidence="2" type="ORF">ELQ87_25810</name>
</gene>
<keyword evidence="1" id="KW-0732">Signal</keyword>
<dbReference type="Proteomes" id="UP000501753">
    <property type="component" value="Chromosome"/>
</dbReference>
<sequence length="159" mass="16221">MDYRTRIPAALLAAASAAVVAAGPAGARPDDTGGAAVRFAAGGASCTATPNNPHRSSGRPDGRILFKTRVTCTSTYPSVTVRIRGSLQRGPLVGPKVVVTTSDQTQVVKSGKAATFYTPLESGTQVREAGMYTGFISGQITAPSPGNFDGGHSKTVKVA</sequence>
<dbReference type="OrthoDB" id="4241195at2"/>